<dbReference type="AlphaFoldDB" id="A0A6J4RT07"/>
<keyword evidence="2" id="KW-0689">Ribosomal protein</keyword>
<evidence type="ECO:0000313" key="2">
    <source>
        <dbReference type="EMBL" id="CAA9478473.1"/>
    </source>
</evidence>
<protein>
    <submittedName>
        <fullName evidence="2">LSU ribosomal protein L32p @ LSU ribosomal protein L32p, zinc-dependent</fullName>
    </submittedName>
</protein>
<dbReference type="GO" id="GO:0005840">
    <property type="term" value="C:ribosome"/>
    <property type="evidence" value="ECO:0007669"/>
    <property type="project" value="UniProtKB-KW"/>
</dbReference>
<dbReference type="EMBL" id="CADCVU010000001">
    <property type="protein sequence ID" value="CAA9478473.1"/>
    <property type="molecule type" value="Genomic_DNA"/>
</dbReference>
<feature type="compositionally biased region" description="Low complexity" evidence="1">
    <location>
        <begin position="1"/>
        <end position="23"/>
    </location>
</feature>
<reference evidence="2" key="1">
    <citation type="submission" date="2020-02" db="EMBL/GenBank/DDBJ databases">
        <authorList>
            <person name="Meier V. D."/>
        </authorList>
    </citation>
    <scope>NUCLEOTIDE SEQUENCE</scope>
    <source>
        <strain evidence="2">AVDCRST_MAG45</strain>
    </source>
</reference>
<feature type="region of interest" description="Disordered" evidence="1">
    <location>
        <begin position="1"/>
        <end position="64"/>
    </location>
</feature>
<name>A0A6J4RT07_9ACTN</name>
<proteinExistence type="predicted"/>
<evidence type="ECO:0000256" key="1">
    <source>
        <dbReference type="SAM" id="MobiDB-lite"/>
    </source>
</evidence>
<organism evidence="2">
    <name type="scientific">uncultured Solirubrobacterales bacterium</name>
    <dbReference type="NCBI Taxonomy" id="768556"/>
    <lineage>
        <taxon>Bacteria</taxon>
        <taxon>Bacillati</taxon>
        <taxon>Actinomycetota</taxon>
        <taxon>Thermoleophilia</taxon>
        <taxon>Solirubrobacterales</taxon>
        <taxon>environmental samples</taxon>
    </lineage>
</organism>
<feature type="non-terminal residue" evidence="2">
    <location>
        <position position="1"/>
    </location>
</feature>
<sequence length="64" mass="6694">WPSPSRSSRTRAPTSAARSTACARPRREPARSAASPGSLTACAGCAEPTPGARSSRPSRSRRRS</sequence>
<feature type="non-terminal residue" evidence="2">
    <location>
        <position position="64"/>
    </location>
</feature>
<gene>
    <name evidence="2" type="ORF">AVDCRST_MAG45-4</name>
</gene>
<accession>A0A6J4RT07</accession>
<keyword evidence="2" id="KW-0687">Ribonucleoprotein</keyword>